<dbReference type="EMBL" id="JBHTOF010000002">
    <property type="protein sequence ID" value="MFD1464496.1"/>
    <property type="molecule type" value="Genomic_DNA"/>
</dbReference>
<accession>A0ABW4DMB1</accession>
<keyword evidence="2" id="KW-1185">Reference proteome</keyword>
<evidence type="ECO:0000313" key="2">
    <source>
        <dbReference type="Proteomes" id="UP001597244"/>
    </source>
</evidence>
<evidence type="ECO:0000313" key="1">
    <source>
        <dbReference type="EMBL" id="MFD1464496.1"/>
    </source>
</evidence>
<reference evidence="2" key="1">
    <citation type="journal article" date="2019" name="Int. J. Syst. Evol. Microbiol.">
        <title>The Global Catalogue of Microorganisms (GCM) 10K type strain sequencing project: providing services to taxonomists for standard genome sequencing and annotation.</title>
        <authorList>
            <consortium name="The Broad Institute Genomics Platform"/>
            <consortium name="The Broad Institute Genome Sequencing Center for Infectious Disease"/>
            <person name="Wu L."/>
            <person name="Ma J."/>
        </authorList>
    </citation>
    <scope>NUCLEOTIDE SEQUENCE [LARGE SCALE GENOMIC DNA]</scope>
    <source>
        <strain evidence="2">CCM 8951</strain>
    </source>
</reference>
<name>A0ABW4DMB1_9LACO</name>
<sequence length="113" mass="12557">MKKDELQSLLQSLTLEEKIGQLVQLSGEFYNASDISLGPQRKLGITQRTVDLSGSVLNVAGAENVHALQKAHLEKSEHGLGSCQEDNQIIKVFMHILERHDFDILSASCRLML</sequence>
<dbReference type="InterPro" id="IPR036962">
    <property type="entry name" value="Glyco_hydro_3_N_sf"/>
</dbReference>
<protein>
    <submittedName>
        <fullName evidence="1">Uncharacterized protein</fullName>
    </submittedName>
</protein>
<proteinExistence type="predicted"/>
<organism evidence="1 2">
    <name type="scientific">Lapidilactobacillus mulanensis</name>
    <dbReference type="NCBI Taxonomy" id="2485999"/>
    <lineage>
        <taxon>Bacteria</taxon>
        <taxon>Bacillati</taxon>
        <taxon>Bacillota</taxon>
        <taxon>Bacilli</taxon>
        <taxon>Lactobacillales</taxon>
        <taxon>Lactobacillaceae</taxon>
        <taxon>Lapidilactobacillus</taxon>
    </lineage>
</organism>
<gene>
    <name evidence="1" type="ORF">ACFQ4L_00045</name>
</gene>
<dbReference type="Proteomes" id="UP001597244">
    <property type="component" value="Unassembled WGS sequence"/>
</dbReference>
<dbReference type="Gene3D" id="3.20.20.300">
    <property type="entry name" value="Glycoside hydrolase, family 3, N-terminal domain"/>
    <property type="match status" value="1"/>
</dbReference>
<feature type="non-terminal residue" evidence="1">
    <location>
        <position position="113"/>
    </location>
</feature>
<comment type="caution">
    <text evidence="1">The sequence shown here is derived from an EMBL/GenBank/DDBJ whole genome shotgun (WGS) entry which is preliminary data.</text>
</comment>